<reference evidence="6 7" key="1">
    <citation type="journal article" date="2018" name="Syst. Appl. Microbiol.">
        <title>Photobacterium carnosum sp. nov., isolated from spoiled modified atmosphere packaged poultry meat.</title>
        <authorList>
            <person name="Hilgarth M."/>
            <person name="Fuertes S."/>
            <person name="Ehrmann M."/>
            <person name="Vogel R.F."/>
        </authorList>
    </citation>
    <scope>NUCLEOTIDE SEQUENCE [LARGE SCALE GENOMIC DNA]</scope>
    <source>
        <strain evidence="6 7">TMW 2.2021</strain>
    </source>
</reference>
<feature type="region of interest" description="Disordered" evidence="4">
    <location>
        <begin position="413"/>
        <end position="474"/>
    </location>
</feature>
<dbReference type="Proteomes" id="UP000234420">
    <property type="component" value="Unassembled WGS sequence"/>
</dbReference>
<evidence type="ECO:0000313" key="7">
    <source>
        <dbReference type="Proteomes" id="UP000234420"/>
    </source>
</evidence>
<keyword evidence="3" id="KW-1005">Bacterial flagellum biogenesis</keyword>
<dbReference type="PRINTS" id="PR01007">
    <property type="entry name" value="FLGHOOKFLIK"/>
</dbReference>
<dbReference type="Gene3D" id="3.30.750.140">
    <property type="match status" value="1"/>
</dbReference>
<evidence type="ECO:0000313" key="6">
    <source>
        <dbReference type="EMBL" id="PLC59830.1"/>
    </source>
</evidence>
<feature type="compositionally biased region" description="Low complexity" evidence="4">
    <location>
        <begin position="413"/>
        <end position="451"/>
    </location>
</feature>
<accession>A0A2N4UXS9</accession>
<evidence type="ECO:0000256" key="3">
    <source>
        <dbReference type="ARBA" id="ARBA00022795"/>
    </source>
</evidence>
<dbReference type="GO" id="GO:0009424">
    <property type="term" value="C:bacterial-type flagellum hook"/>
    <property type="evidence" value="ECO:0007669"/>
    <property type="project" value="InterPro"/>
</dbReference>
<dbReference type="Pfam" id="PF02120">
    <property type="entry name" value="Flg_hook"/>
    <property type="match status" value="1"/>
</dbReference>
<dbReference type="GO" id="GO:0044780">
    <property type="term" value="P:bacterial-type flagellum assembly"/>
    <property type="evidence" value="ECO:0007669"/>
    <property type="project" value="InterPro"/>
</dbReference>
<dbReference type="CDD" id="cd17470">
    <property type="entry name" value="T3SS_Flik_C"/>
    <property type="match status" value="1"/>
</dbReference>
<dbReference type="PANTHER" id="PTHR37533:SF2">
    <property type="entry name" value="FLAGELLAR HOOK-LENGTH CONTROL PROTEIN"/>
    <property type="match status" value="1"/>
</dbReference>
<comment type="caution">
    <text evidence="6">The sequence shown here is derived from an EMBL/GenBank/DDBJ whole genome shotgun (WGS) entry which is preliminary data.</text>
</comment>
<organism evidence="6 7">
    <name type="scientific">Photobacterium carnosum</name>
    <dbReference type="NCBI Taxonomy" id="2023717"/>
    <lineage>
        <taxon>Bacteria</taxon>
        <taxon>Pseudomonadati</taxon>
        <taxon>Pseudomonadota</taxon>
        <taxon>Gammaproteobacteria</taxon>
        <taxon>Vibrionales</taxon>
        <taxon>Vibrionaceae</taxon>
        <taxon>Photobacterium</taxon>
    </lineage>
</organism>
<comment type="function">
    <text evidence="1">Controls the length of the flagellar hook.</text>
</comment>
<gene>
    <name evidence="6" type="ORF">CIK00_02125</name>
</gene>
<dbReference type="InterPro" id="IPR001635">
    <property type="entry name" value="Flag_hook_Flik"/>
</dbReference>
<keyword evidence="7" id="KW-1185">Reference proteome</keyword>
<dbReference type="AlphaFoldDB" id="A0A2N4UXS9"/>
<dbReference type="PANTHER" id="PTHR37533">
    <property type="entry name" value="FLAGELLAR HOOK-LENGTH CONTROL PROTEIN"/>
    <property type="match status" value="1"/>
</dbReference>
<comment type="similarity">
    <text evidence="2">Belongs to the FliK family.</text>
</comment>
<evidence type="ECO:0000256" key="1">
    <source>
        <dbReference type="ARBA" id="ARBA00003944"/>
    </source>
</evidence>
<name>A0A2N4UXS9_9GAMM</name>
<protein>
    <recommendedName>
        <fullName evidence="5">Flagellar hook-length control protein-like C-terminal domain-containing protein</fullName>
    </recommendedName>
</protein>
<evidence type="ECO:0000256" key="4">
    <source>
        <dbReference type="SAM" id="MobiDB-lite"/>
    </source>
</evidence>
<feature type="domain" description="Flagellar hook-length control protein-like C-terminal" evidence="5">
    <location>
        <begin position="349"/>
        <end position="431"/>
    </location>
</feature>
<dbReference type="EMBL" id="NPIB01000001">
    <property type="protein sequence ID" value="PLC59830.1"/>
    <property type="molecule type" value="Genomic_DNA"/>
</dbReference>
<dbReference type="InterPro" id="IPR021136">
    <property type="entry name" value="Flagellar_hook_control-like_C"/>
</dbReference>
<proteinExistence type="inferred from homology"/>
<dbReference type="InterPro" id="IPR038610">
    <property type="entry name" value="FliK-like_C_sf"/>
</dbReference>
<sequence>MKRFFDALIKQLFIYLSSVATRIKRVTMNLFNVSFASSAKPVAVGSVSSTPSEMVTLSNGEFSEQYQQAIDEIPTLQTIDSKTNPAATNVPDTIDVDTEALADDSTIDDSTIDDVAIDKSLMSADGSVIAIDDAVELITAGNVFLQQLMQSNQQLNSSYKTATNSDDASGNGLPSSAIPTIDAVLTEDVLLSAQPTIKTIDGSAAFIMPATAGSATTTAILTSSATKVTDNADGQKSDADGDVNLITNDSVNNSPLLTSARPLSATTSNSEMLINPSMVDSSLLLNDDNRSSHQGINSNAQGDSLAQQLAGLTPTSTTSMLKPEQPLITQSLQSPLVLTREQAGEEVHERINMMMAKNLKYVDIRLDPPEFGKLHIKLSINQDQASVQFTVNNHQTRDIVEQAMPRLREMLQQQGLQLAQSSVQQDNSQQSSGHQSNNSTHSQSHSGQSSSLRVMSEDGSSLTESDPGDLPISMLVTKHKDQVDYYA</sequence>
<evidence type="ECO:0000259" key="5">
    <source>
        <dbReference type="Pfam" id="PF02120"/>
    </source>
</evidence>
<dbReference type="InterPro" id="IPR052563">
    <property type="entry name" value="FliK"/>
</dbReference>
<evidence type="ECO:0000256" key="2">
    <source>
        <dbReference type="ARBA" id="ARBA00009149"/>
    </source>
</evidence>